<organism evidence="1 2">
    <name type="scientific">Rhizobium leguminosarum</name>
    <dbReference type="NCBI Taxonomy" id="384"/>
    <lineage>
        <taxon>Bacteria</taxon>
        <taxon>Pseudomonadati</taxon>
        <taxon>Pseudomonadota</taxon>
        <taxon>Alphaproteobacteria</taxon>
        <taxon>Hyphomicrobiales</taxon>
        <taxon>Rhizobiaceae</taxon>
        <taxon>Rhizobium/Agrobacterium group</taxon>
        <taxon>Rhizobium</taxon>
    </lineage>
</organism>
<gene>
    <name evidence="1" type="ORF">CUJ84_Chr002214</name>
</gene>
<sequence length="77" mass="8920">MRWPLKWCLLVRRGLLMPVRSKREELSPSTYSAERKTQIEAAARIQYAYRTPSFLLRPAVDGKNVSELRGDLNSDAR</sequence>
<dbReference type="AlphaFoldDB" id="A0A2K9Z2V9"/>
<dbReference type="EMBL" id="CP025012">
    <property type="protein sequence ID" value="AUW42577.1"/>
    <property type="molecule type" value="Genomic_DNA"/>
</dbReference>
<accession>A0A2K9Z2V9</accession>
<dbReference type="Proteomes" id="UP000238523">
    <property type="component" value="Chromosome"/>
</dbReference>
<evidence type="ECO:0000313" key="1">
    <source>
        <dbReference type="EMBL" id="AUW42577.1"/>
    </source>
</evidence>
<reference evidence="1 2" key="1">
    <citation type="submission" date="2017-11" db="EMBL/GenBank/DDBJ databases">
        <title>Complete genome of Rhizobium leguminosarum Norway, an ineffective micro-symbiont.</title>
        <authorList>
            <person name="Hoffrichter A."/>
            <person name="Liang J."/>
            <person name="Brachmann A."/>
            <person name="Marin M."/>
        </authorList>
    </citation>
    <scope>NUCLEOTIDE SEQUENCE [LARGE SCALE GENOMIC DNA]</scope>
    <source>
        <strain evidence="1 2">Norway</strain>
    </source>
</reference>
<protein>
    <submittedName>
        <fullName evidence="1">Uncharacterized protein</fullName>
    </submittedName>
</protein>
<name>A0A2K9Z2V9_RHILE</name>
<proteinExistence type="predicted"/>
<evidence type="ECO:0000313" key="2">
    <source>
        <dbReference type="Proteomes" id="UP000238523"/>
    </source>
</evidence>